<dbReference type="Pfam" id="PF00170">
    <property type="entry name" value="bZIP_1"/>
    <property type="match status" value="1"/>
</dbReference>
<dbReference type="SMART" id="SM00338">
    <property type="entry name" value="BRLZ"/>
    <property type="match status" value="1"/>
</dbReference>
<dbReference type="PANTHER" id="PTHR22952:SF463">
    <property type="entry name" value="ABSCISIC ACID-INSENSITIVE 5-LIKE PROTEIN 7"/>
    <property type="match status" value="1"/>
</dbReference>
<evidence type="ECO:0000259" key="6">
    <source>
        <dbReference type="PROSITE" id="PS50217"/>
    </source>
</evidence>
<gene>
    <name evidence="7" type="ORF">V6N12_060643</name>
</gene>
<evidence type="ECO:0000256" key="4">
    <source>
        <dbReference type="SAM" id="Coils"/>
    </source>
</evidence>
<feature type="region of interest" description="Disordered" evidence="5">
    <location>
        <begin position="1"/>
        <end position="25"/>
    </location>
</feature>
<dbReference type="SUPFAM" id="SSF57959">
    <property type="entry name" value="Leucine zipper domain"/>
    <property type="match status" value="1"/>
</dbReference>
<evidence type="ECO:0000313" key="7">
    <source>
        <dbReference type="EMBL" id="KAK8529878.1"/>
    </source>
</evidence>
<dbReference type="CDD" id="cd14707">
    <property type="entry name" value="bZIP_plant_BZIP46"/>
    <property type="match status" value="1"/>
</dbReference>
<evidence type="ECO:0000256" key="2">
    <source>
        <dbReference type="ARBA" id="ARBA00023125"/>
    </source>
</evidence>
<dbReference type="InterPro" id="IPR004827">
    <property type="entry name" value="bZIP"/>
</dbReference>
<dbReference type="PANTHER" id="PTHR22952">
    <property type="entry name" value="CAMP-RESPONSE ELEMENT BINDING PROTEIN-RELATED"/>
    <property type="match status" value="1"/>
</dbReference>
<dbReference type="PROSITE" id="PS50217">
    <property type="entry name" value="BZIP"/>
    <property type="match status" value="1"/>
</dbReference>
<dbReference type="Gene3D" id="1.20.5.170">
    <property type="match status" value="1"/>
</dbReference>
<feature type="region of interest" description="Disordered" evidence="5">
    <location>
        <begin position="284"/>
        <end position="303"/>
    </location>
</feature>
<proteinExistence type="predicted"/>
<name>A0ABR2D522_9ROSI</name>
<protein>
    <recommendedName>
        <fullName evidence="6">BZIP domain-containing protein</fullName>
    </recommendedName>
</protein>
<keyword evidence="2" id="KW-0238">DNA-binding</keyword>
<keyword evidence="8" id="KW-1185">Reference proteome</keyword>
<evidence type="ECO:0000313" key="8">
    <source>
        <dbReference type="Proteomes" id="UP001472677"/>
    </source>
</evidence>
<keyword evidence="3" id="KW-0539">Nucleus</keyword>
<evidence type="ECO:0000256" key="3">
    <source>
        <dbReference type="ARBA" id="ARBA00023242"/>
    </source>
</evidence>
<dbReference type="InterPro" id="IPR043452">
    <property type="entry name" value="BZIP46-like"/>
</dbReference>
<accession>A0ABR2D522</accession>
<dbReference type="InterPro" id="IPR046347">
    <property type="entry name" value="bZIP_sf"/>
</dbReference>
<comment type="subcellular location">
    <subcellularLocation>
        <location evidence="1">Nucleus</location>
    </subcellularLocation>
</comment>
<reference evidence="7 8" key="1">
    <citation type="journal article" date="2024" name="G3 (Bethesda)">
        <title>Genome assembly of Hibiscus sabdariffa L. provides insights into metabolisms of medicinal natural products.</title>
        <authorList>
            <person name="Kim T."/>
        </authorList>
    </citation>
    <scope>NUCLEOTIDE SEQUENCE [LARGE SCALE GENOMIC DNA]</scope>
    <source>
        <strain evidence="7">TK-2024</strain>
        <tissue evidence="7">Old leaves</tissue>
    </source>
</reference>
<dbReference type="PROSITE" id="PS00036">
    <property type="entry name" value="BZIP_BASIC"/>
    <property type="match status" value="1"/>
</dbReference>
<dbReference type="Proteomes" id="UP001472677">
    <property type="component" value="Unassembled WGS sequence"/>
</dbReference>
<feature type="coiled-coil region" evidence="4">
    <location>
        <begin position="347"/>
        <end position="381"/>
    </location>
</feature>
<evidence type="ECO:0000256" key="5">
    <source>
        <dbReference type="SAM" id="MobiDB-lite"/>
    </source>
</evidence>
<organism evidence="7 8">
    <name type="scientific">Hibiscus sabdariffa</name>
    <name type="common">roselle</name>
    <dbReference type="NCBI Taxonomy" id="183260"/>
    <lineage>
        <taxon>Eukaryota</taxon>
        <taxon>Viridiplantae</taxon>
        <taxon>Streptophyta</taxon>
        <taxon>Embryophyta</taxon>
        <taxon>Tracheophyta</taxon>
        <taxon>Spermatophyta</taxon>
        <taxon>Magnoliopsida</taxon>
        <taxon>eudicotyledons</taxon>
        <taxon>Gunneridae</taxon>
        <taxon>Pentapetalae</taxon>
        <taxon>rosids</taxon>
        <taxon>malvids</taxon>
        <taxon>Malvales</taxon>
        <taxon>Malvaceae</taxon>
        <taxon>Malvoideae</taxon>
        <taxon>Hibiscus</taxon>
    </lineage>
</organism>
<comment type="caution">
    <text evidence="7">The sequence shown here is derived from an EMBL/GenBank/DDBJ whole genome shotgun (WGS) entry which is preliminary data.</text>
</comment>
<keyword evidence="4" id="KW-0175">Coiled coil</keyword>
<sequence length="435" mass="47665">MGSHPNFKNFGDGGPCMVGKRSKPDGDFPLARQSSIYSLTFEELQNTFGGLGKDFGSMNMDELLRNILSAEETRAATAATSVVPAGEGGVVPGGNLQKQGSLTLSRTLSSKTVDEVWKSLMKETDDGAKDGEANSRRRGPTLGAMTLEEFLLRAGVVREDIQQIGIASNGGLFGNNSALALGFQQADSNIGFLSIDNSVLNQAPRLQLNMNRCRSSSQHKKQKQLLFPKQQIVGFAPVHLVNTTQLTSPAARCSVAGIGDPSMNGNPVRSTVLQGGGMGMDGLESPTSQISSDGIPKNSVDTNSPSPVPYIFGQERKCSAALEKVVERRQRRMIKNRESAARSRARKQAYTLELEAEVAKLREMNRELQKKQEEMMEMPEKQSGFVRLFRCLIRTDVRGSEPTMGKQKTMLEKNNDKPLVELVETFYFARWYDSS</sequence>
<dbReference type="EMBL" id="JBBPBM010000036">
    <property type="protein sequence ID" value="KAK8529878.1"/>
    <property type="molecule type" value="Genomic_DNA"/>
</dbReference>
<evidence type="ECO:0000256" key="1">
    <source>
        <dbReference type="ARBA" id="ARBA00004123"/>
    </source>
</evidence>
<feature type="domain" description="BZIP" evidence="6">
    <location>
        <begin position="326"/>
        <end position="377"/>
    </location>
</feature>